<dbReference type="InterPro" id="IPR020991">
    <property type="entry name" value="Connector_podovirus"/>
</dbReference>
<evidence type="ECO:0000313" key="5">
    <source>
        <dbReference type="Proteomes" id="UP001138709"/>
    </source>
</evidence>
<gene>
    <name evidence="4" type="ORF">GXW74_19830</name>
</gene>
<keyword evidence="3" id="KW-0231">Viral genome packaging</keyword>
<proteinExistence type="predicted"/>
<organism evidence="4 5">
    <name type="scientific">Neoroseomonas eburnea</name>
    <dbReference type="NCBI Taxonomy" id="1346889"/>
    <lineage>
        <taxon>Bacteria</taxon>
        <taxon>Pseudomonadati</taxon>
        <taxon>Pseudomonadota</taxon>
        <taxon>Alphaproteobacteria</taxon>
        <taxon>Acetobacterales</taxon>
        <taxon>Acetobacteraceae</taxon>
        <taxon>Neoroseomonas</taxon>
    </lineage>
</organism>
<protein>
    <submittedName>
        <fullName evidence="4">Uncharacterized protein</fullName>
    </submittedName>
</protein>
<evidence type="ECO:0000256" key="2">
    <source>
        <dbReference type="ARBA" id="ARBA00022612"/>
    </source>
</evidence>
<keyword evidence="2" id="KW-1188">Viral release from host cell</keyword>
<keyword evidence="5" id="KW-1185">Reference proteome</keyword>
<dbReference type="AlphaFoldDB" id="A0A9X9XGB6"/>
<dbReference type="Proteomes" id="UP001138709">
    <property type="component" value="Unassembled WGS sequence"/>
</dbReference>
<comment type="subcellular location">
    <subcellularLocation>
        <location evidence="1">Virion</location>
    </subcellularLocation>
</comment>
<name>A0A9X9XGB6_9PROT</name>
<dbReference type="Pfam" id="PF12236">
    <property type="entry name" value="Head-tail_con"/>
    <property type="match status" value="1"/>
</dbReference>
<dbReference type="EMBL" id="JAAEDL010000022">
    <property type="protein sequence ID" value="MBR0682752.1"/>
    <property type="molecule type" value="Genomic_DNA"/>
</dbReference>
<sequence>MSDEVKRFRRRYDEAKRIRDLSAAVIDSCYEYALPLRQRTYMMTGQQLRTDRLFDGTAVTALQGLASQTLDDVWPADQTPFELKSGLKDEGRREEANRILAAISQQIIDLTNNSNFRSAAHEMLLDWGIGTGFMTVNRGTVLTPLEFQALPLTEVVADLGPFGRVDFLTREREVRAGEIEVMWPGATIPAELRRRIEQNPDQKVKVLEGEERDWTVRNEEAWLFRVVWDGEMLLRRRAQGIGSCSFVAPSFSRVSGETLGRGPAMMALPDIRVANELKEILLEHADLILSGMFQYDDDGVFNPDTAELGPGALIPRASGSRGLEPLEIPSDLRVADLQLSETQAQIREAMFVNDLGDLGKTPRSATEVMQRTADRARRLAGAYGRLLTEWLFPQVARTWWLLRDMNGARDLPPIDGDRIRVRPLSPLTRAQAQDDILRHLRFLEILPMAGGPQASLLMVDQDKFAPWLAEKVGFNPTLLRPQIKREALAAQVAQLMAAQGAGMVGQ</sequence>
<evidence type="ECO:0000256" key="3">
    <source>
        <dbReference type="ARBA" id="ARBA00023219"/>
    </source>
</evidence>
<evidence type="ECO:0000313" key="4">
    <source>
        <dbReference type="EMBL" id="MBR0682752.1"/>
    </source>
</evidence>
<evidence type="ECO:0000256" key="1">
    <source>
        <dbReference type="ARBA" id="ARBA00004328"/>
    </source>
</evidence>
<reference evidence="4" key="1">
    <citation type="submission" date="2020-01" db="EMBL/GenBank/DDBJ databases">
        <authorList>
            <person name="Rat A."/>
        </authorList>
    </citation>
    <scope>NUCLEOTIDE SEQUENCE</scope>
    <source>
        <strain evidence="4">LMG 31228</strain>
    </source>
</reference>
<comment type="caution">
    <text evidence="4">The sequence shown here is derived from an EMBL/GenBank/DDBJ whole genome shotgun (WGS) entry which is preliminary data.</text>
</comment>
<accession>A0A9X9XGB6</accession>
<reference evidence="4" key="2">
    <citation type="journal article" date="2021" name="Syst. Appl. Microbiol.">
        <title>Roseomonas hellenica sp. nov., isolated from roots of wild-growing Alkanna tinctoria.</title>
        <authorList>
            <person name="Rat A."/>
            <person name="Naranjo H.D."/>
            <person name="Lebbe L."/>
            <person name="Cnockaert M."/>
            <person name="Krigas N."/>
            <person name="Grigoriadou K."/>
            <person name="Maloupa E."/>
            <person name="Willems A."/>
        </authorList>
    </citation>
    <scope>NUCLEOTIDE SEQUENCE</scope>
    <source>
        <strain evidence="4">LMG 31228</strain>
    </source>
</reference>
<dbReference type="RefSeq" id="WP_211848289.1">
    <property type="nucleotide sequence ID" value="NZ_JAAEDL010000022.1"/>
</dbReference>